<dbReference type="CDD" id="cd07814">
    <property type="entry name" value="SRPBCC_CalC_Aha1-like"/>
    <property type="match status" value="1"/>
</dbReference>
<dbReference type="Proteomes" id="UP000464495">
    <property type="component" value="Chromosome"/>
</dbReference>
<sequence>MTTWPSYRKVTQMPKTDATPEQRALTLDIDRVFAAPRELVWSLWKDPDHLVRWHGPEGCALSECQQDFRPGGKWRRTMTAGPGHAHVIFGEFIEIDEPRRLSFTYTNAGDGFETVVKMDFIAQPDGTTRMLFKQTPFLNRAERDGHSRGWSSSFDLLDAYLLLFGLEDWRPKGSPRIDGVAADFAAAKARQAQEIDEEIHEHRHT</sequence>
<name>A0A6P1T0B4_9RHOB</name>
<dbReference type="SUPFAM" id="SSF55961">
    <property type="entry name" value="Bet v1-like"/>
    <property type="match status" value="1"/>
</dbReference>
<dbReference type="KEGG" id="amaq:GO499_09715"/>
<keyword evidence="4" id="KW-1185">Reference proteome</keyword>
<feature type="domain" description="Activator of Hsp90 ATPase homologue 1/2-like C-terminal" evidence="2">
    <location>
        <begin position="34"/>
        <end position="161"/>
    </location>
</feature>
<protein>
    <submittedName>
        <fullName evidence="3">SRPBCC domain-containing protein</fullName>
    </submittedName>
</protein>
<evidence type="ECO:0000259" key="2">
    <source>
        <dbReference type="Pfam" id="PF08327"/>
    </source>
</evidence>
<dbReference type="AlphaFoldDB" id="A0A6P1T0B4"/>
<dbReference type="InterPro" id="IPR023393">
    <property type="entry name" value="START-like_dom_sf"/>
</dbReference>
<evidence type="ECO:0000256" key="1">
    <source>
        <dbReference type="ARBA" id="ARBA00006817"/>
    </source>
</evidence>
<dbReference type="Gene3D" id="3.30.530.20">
    <property type="match status" value="1"/>
</dbReference>
<dbReference type="Pfam" id="PF08327">
    <property type="entry name" value="AHSA1"/>
    <property type="match status" value="1"/>
</dbReference>
<evidence type="ECO:0000313" key="4">
    <source>
        <dbReference type="Proteomes" id="UP000464495"/>
    </source>
</evidence>
<dbReference type="InterPro" id="IPR013538">
    <property type="entry name" value="ASHA1/2-like_C"/>
</dbReference>
<dbReference type="EMBL" id="CP046620">
    <property type="protein sequence ID" value="QHQ35447.1"/>
    <property type="molecule type" value="Genomic_DNA"/>
</dbReference>
<gene>
    <name evidence="3" type="ORF">GO499_09715</name>
</gene>
<proteinExistence type="inferred from homology"/>
<reference evidence="3 4" key="1">
    <citation type="submission" date="2019-12" db="EMBL/GenBank/DDBJ databases">
        <title>Complete genome sequence of Algicella marina strain 9Alg 56(T) isolated from the red alga Tichocarpus crinitus.</title>
        <authorList>
            <person name="Kim S.-G."/>
            <person name="Nedashkovskaya O.I."/>
        </authorList>
    </citation>
    <scope>NUCLEOTIDE SEQUENCE [LARGE SCALE GENOMIC DNA]</scope>
    <source>
        <strain evidence="3 4">9Alg 56</strain>
    </source>
</reference>
<organism evidence="3 4">
    <name type="scientific">Algicella marina</name>
    <dbReference type="NCBI Taxonomy" id="2683284"/>
    <lineage>
        <taxon>Bacteria</taxon>
        <taxon>Pseudomonadati</taxon>
        <taxon>Pseudomonadota</taxon>
        <taxon>Alphaproteobacteria</taxon>
        <taxon>Rhodobacterales</taxon>
        <taxon>Paracoccaceae</taxon>
        <taxon>Algicella</taxon>
    </lineage>
</organism>
<comment type="similarity">
    <text evidence="1">Belongs to the AHA1 family.</text>
</comment>
<evidence type="ECO:0000313" key="3">
    <source>
        <dbReference type="EMBL" id="QHQ35447.1"/>
    </source>
</evidence>
<accession>A0A6P1T0B4</accession>